<evidence type="ECO:0000313" key="2">
    <source>
        <dbReference type="Proteomes" id="UP000751852"/>
    </source>
</evidence>
<dbReference type="EMBL" id="JABANU010000019">
    <property type="protein sequence ID" value="MBI5975576.1"/>
    <property type="molecule type" value="Genomic_DNA"/>
</dbReference>
<protein>
    <submittedName>
        <fullName evidence="1">Uncharacterized protein</fullName>
    </submittedName>
</protein>
<organism evidence="1 2">
    <name type="scientific">Staphylococcus canis</name>
    <dbReference type="NCBI Taxonomy" id="2724942"/>
    <lineage>
        <taxon>Bacteria</taxon>
        <taxon>Bacillati</taxon>
        <taxon>Bacillota</taxon>
        <taxon>Bacilli</taxon>
        <taxon>Bacillales</taxon>
        <taxon>Staphylococcaceae</taxon>
        <taxon>Staphylococcus</taxon>
    </lineage>
</organism>
<evidence type="ECO:0000313" key="1">
    <source>
        <dbReference type="EMBL" id="MBI5975576.1"/>
    </source>
</evidence>
<comment type="caution">
    <text evidence="1">The sequence shown here is derived from an EMBL/GenBank/DDBJ whole genome shotgun (WGS) entry which is preliminary data.</text>
</comment>
<sequence length="66" mass="7865">MQEPKINLDWDKTFQEYQEILNCGIHPKWLYAATTNMILEPAYTGQGKQFFYTEDIIKASRLMPFF</sequence>
<dbReference type="RefSeq" id="WP_198618351.1">
    <property type="nucleotide sequence ID" value="NZ_JABANU010000019.1"/>
</dbReference>
<reference evidence="1 2" key="1">
    <citation type="submission" date="2020-04" db="EMBL/GenBank/DDBJ databases">
        <title>Staphylococcus species from domestic dog.</title>
        <authorList>
            <person name="Paterson G.K."/>
        </authorList>
    </citation>
    <scope>NUCLEOTIDE SEQUENCE [LARGE SCALE GENOMIC DNA]</scope>
    <source>
        <strain evidence="1 2">H16/1A</strain>
    </source>
</reference>
<accession>A0ABS0TC89</accession>
<name>A0ABS0TC89_9STAP</name>
<dbReference type="Proteomes" id="UP000751852">
    <property type="component" value="Unassembled WGS sequence"/>
</dbReference>
<keyword evidence="2" id="KW-1185">Reference proteome</keyword>
<gene>
    <name evidence="1" type="ORF">HHH54_08195</name>
</gene>
<proteinExistence type="predicted"/>